<gene>
    <name evidence="11" type="ORF">MPL1_04702</name>
</gene>
<feature type="domain" description="Histidine kinase" evidence="10">
    <location>
        <begin position="413"/>
        <end position="607"/>
    </location>
</feature>
<proteinExistence type="predicted"/>
<keyword evidence="8" id="KW-1003">Cell membrane</keyword>
<dbReference type="InterPro" id="IPR016380">
    <property type="entry name" value="Sig_transdc_His_kin_NarX/NarQ"/>
</dbReference>
<dbReference type="InterPro" id="IPR005467">
    <property type="entry name" value="His_kinase_dom"/>
</dbReference>
<dbReference type="PATRIC" id="fig|1286106.3.peg.946"/>
<evidence type="ECO:0000256" key="1">
    <source>
        <dbReference type="ARBA" id="ARBA00000085"/>
    </source>
</evidence>
<keyword evidence="3 8" id="KW-0808">Transferase</keyword>
<dbReference type="OrthoDB" id="9811306at2"/>
<dbReference type="EC" id="2.7.13.3" evidence="8"/>
<dbReference type="GO" id="GO:0005886">
    <property type="term" value="C:plasma membrane"/>
    <property type="evidence" value="ECO:0007669"/>
    <property type="project" value="UniProtKB-SubCell"/>
</dbReference>
<evidence type="ECO:0000256" key="9">
    <source>
        <dbReference type="SAM" id="Phobius"/>
    </source>
</evidence>
<dbReference type="GO" id="GO:0046983">
    <property type="term" value="F:protein dimerization activity"/>
    <property type="evidence" value="ECO:0007669"/>
    <property type="project" value="UniProtKB-UniRule"/>
</dbReference>
<dbReference type="Pfam" id="PF07730">
    <property type="entry name" value="HisKA_3"/>
    <property type="match status" value="1"/>
</dbReference>
<comment type="subcellular location">
    <subcellularLocation>
        <location evidence="8">Cell inner membrane</location>
    </subcellularLocation>
</comment>
<dbReference type="GO" id="GO:0000155">
    <property type="term" value="F:phosphorelay sensor kinase activity"/>
    <property type="evidence" value="ECO:0007669"/>
    <property type="project" value="UniProtKB-UniRule"/>
</dbReference>
<dbReference type="Pfam" id="PF02518">
    <property type="entry name" value="HATPase_c"/>
    <property type="match status" value="1"/>
</dbReference>
<dbReference type="CDD" id="cd16917">
    <property type="entry name" value="HATPase_UhpB-NarQ-NarX-like"/>
    <property type="match status" value="1"/>
</dbReference>
<evidence type="ECO:0000256" key="5">
    <source>
        <dbReference type="ARBA" id="ARBA00022777"/>
    </source>
</evidence>
<organism evidence="11 12">
    <name type="scientific">Methylophaga lonarensis MPL</name>
    <dbReference type="NCBI Taxonomy" id="1286106"/>
    <lineage>
        <taxon>Bacteria</taxon>
        <taxon>Pseudomonadati</taxon>
        <taxon>Pseudomonadota</taxon>
        <taxon>Gammaproteobacteria</taxon>
        <taxon>Thiotrichales</taxon>
        <taxon>Piscirickettsiaceae</taxon>
        <taxon>Methylophaga</taxon>
    </lineage>
</organism>
<accession>M7P213</accession>
<protein>
    <recommendedName>
        <fullName evidence="8">Sensor protein</fullName>
        <ecNumber evidence="8">2.7.13.3</ecNumber>
    </recommendedName>
</protein>
<sequence length="609" mass="69892">MVYLKKFNLKYILSSIRQRALFSKLTLLLICIALTTLLMQAGSLFLLDYMRSSQAAISKVNEHRILWEKQLFYINHLRPADSEKILKDMRLHYLDTKDPEVRWMLNQDSDELARALQRVEQAQQRFDEVAVMNVRIASQLRLADRVLISYQDLVEALASDGEIKRSVISLLNIMSLLFLYGCIIAISLASKKLLVDRMDRLQTFLMLKFPAQKQEKSSDEFTRLEQRIFEMTARIEGYRSQVAWAEKTNEKLLILLRSHEFILKFIEITSNEILTDKTLLKLIYSLERAMNFDNVAIIQTEDAAVISGEHVIYSHHPPPSMTNERFDELHRNGMSSYLQQNHEQREVRCIGVTYQSSGSGLGILLIETGKDRLLDNTELQVLEISAKLLSMATKFQNHDEEGRRLAVLEERSAIARELHDSLAQSLSFMKIQLARLQSAGDNPEKSSAMLTELRQGLDAAYRELRELLTTFRVHMDLRGLGYAIQTTLDEFSQRSNVAISFDNRLVNCRLTVNEEFHMLHVVREALSNIVRHSKARHVTILLDKNKSGKVVLTIDDDGIGFTAKADTYDHHGQVIMKERARTLGGELEVMAKRHGGTRVRLNFTPKSAQ</sequence>
<dbReference type="eggNOG" id="COG3850">
    <property type="taxonomic scope" value="Bacteria"/>
</dbReference>
<feature type="transmembrane region" description="Helical" evidence="9">
    <location>
        <begin position="21"/>
        <end position="41"/>
    </location>
</feature>
<keyword evidence="6 8" id="KW-0067">ATP-binding</keyword>
<comment type="catalytic activity">
    <reaction evidence="1 8">
        <text>ATP + protein L-histidine = ADP + protein N-phospho-L-histidine.</text>
        <dbReference type="EC" id="2.7.13.3"/>
    </reaction>
</comment>
<evidence type="ECO:0000256" key="8">
    <source>
        <dbReference type="PIRNR" id="PIRNR003167"/>
    </source>
</evidence>
<keyword evidence="8" id="KW-0997">Cell inner membrane</keyword>
<dbReference type="PIRSF" id="PIRSF003167">
    <property type="entry name" value="STHK_NarX/NarQ"/>
    <property type="match status" value="1"/>
</dbReference>
<dbReference type="InterPro" id="IPR050482">
    <property type="entry name" value="Sensor_HK_TwoCompSys"/>
</dbReference>
<dbReference type="EMBL" id="APHR01000021">
    <property type="protein sequence ID" value="EMR13512.1"/>
    <property type="molecule type" value="Genomic_DNA"/>
</dbReference>
<dbReference type="InterPro" id="IPR003594">
    <property type="entry name" value="HATPase_dom"/>
</dbReference>
<keyword evidence="4 8" id="KW-0547">Nucleotide-binding</keyword>
<dbReference type="Proteomes" id="UP000012019">
    <property type="component" value="Unassembled WGS sequence"/>
</dbReference>
<keyword evidence="9" id="KW-0812">Transmembrane</keyword>
<feature type="transmembrane region" description="Helical" evidence="9">
    <location>
        <begin position="167"/>
        <end position="190"/>
    </location>
</feature>
<keyword evidence="2" id="KW-0597">Phosphoprotein</keyword>
<dbReference type="PROSITE" id="PS50109">
    <property type="entry name" value="HIS_KIN"/>
    <property type="match status" value="1"/>
</dbReference>
<keyword evidence="5 8" id="KW-0418">Kinase</keyword>
<dbReference type="AlphaFoldDB" id="M7P213"/>
<keyword evidence="12" id="KW-1185">Reference proteome</keyword>
<evidence type="ECO:0000256" key="7">
    <source>
        <dbReference type="ARBA" id="ARBA00023012"/>
    </source>
</evidence>
<keyword evidence="9" id="KW-1133">Transmembrane helix</keyword>
<dbReference type="SUPFAM" id="SSF55874">
    <property type="entry name" value="ATPase domain of HSP90 chaperone/DNA topoisomerase II/histidine kinase"/>
    <property type="match status" value="1"/>
</dbReference>
<dbReference type="SMART" id="SM00387">
    <property type="entry name" value="HATPase_c"/>
    <property type="match status" value="1"/>
</dbReference>
<evidence type="ECO:0000256" key="4">
    <source>
        <dbReference type="ARBA" id="ARBA00022741"/>
    </source>
</evidence>
<keyword evidence="7 8" id="KW-0902">Two-component regulatory system</keyword>
<evidence type="ECO:0000259" key="10">
    <source>
        <dbReference type="PROSITE" id="PS50109"/>
    </source>
</evidence>
<evidence type="ECO:0000256" key="3">
    <source>
        <dbReference type="ARBA" id="ARBA00022679"/>
    </source>
</evidence>
<dbReference type="InterPro" id="IPR036890">
    <property type="entry name" value="HATPase_C_sf"/>
</dbReference>
<dbReference type="Gene3D" id="3.30.565.10">
    <property type="entry name" value="Histidine kinase-like ATPase, C-terminal domain"/>
    <property type="match status" value="1"/>
</dbReference>
<comment type="caution">
    <text evidence="11">The sequence shown here is derived from an EMBL/GenBank/DDBJ whole genome shotgun (WGS) entry which is preliminary data.</text>
</comment>
<evidence type="ECO:0000313" key="11">
    <source>
        <dbReference type="EMBL" id="EMR13512.1"/>
    </source>
</evidence>
<dbReference type="GO" id="GO:0005524">
    <property type="term" value="F:ATP binding"/>
    <property type="evidence" value="ECO:0007669"/>
    <property type="project" value="UniProtKB-UniRule"/>
</dbReference>
<dbReference type="Gene3D" id="1.20.5.1930">
    <property type="match status" value="1"/>
</dbReference>
<name>M7P213_9GAMM</name>
<evidence type="ECO:0000256" key="6">
    <source>
        <dbReference type="ARBA" id="ARBA00022840"/>
    </source>
</evidence>
<dbReference type="PANTHER" id="PTHR24421:SF10">
    <property type="entry name" value="NITRATE_NITRITE SENSOR PROTEIN NARQ"/>
    <property type="match status" value="1"/>
</dbReference>
<keyword evidence="8 9" id="KW-0472">Membrane</keyword>
<evidence type="ECO:0000313" key="12">
    <source>
        <dbReference type="Proteomes" id="UP000012019"/>
    </source>
</evidence>
<dbReference type="STRING" id="1286106.MPL1_04702"/>
<dbReference type="InterPro" id="IPR011712">
    <property type="entry name" value="Sig_transdc_His_kin_sub3_dim/P"/>
</dbReference>
<dbReference type="PANTHER" id="PTHR24421">
    <property type="entry name" value="NITRATE/NITRITE SENSOR PROTEIN NARX-RELATED"/>
    <property type="match status" value="1"/>
</dbReference>
<reference evidence="11 12" key="1">
    <citation type="journal article" date="2013" name="Genome Announc.">
        <title>Draft Genome Sequence of Methylophaga lonarensis MPLT, a Haloalkaliphilic (Non-Methane-Utilizing) Methylotroph.</title>
        <authorList>
            <person name="Shetty S.A."/>
            <person name="Marathe N.P."/>
            <person name="Munot H."/>
            <person name="Antony C.P."/>
            <person name="Dhotre D.P."/>
            <person name="Murrell J.C."/>
            <person name="Shouche Y.S."/>
        </authorList>
    </citation>
    <scope>NUCLEOTIDE SEQUENCE [LARGE SCALE GENOMIC DNA]</scope>
    <source>
        <strain evidence="11 12">MPL</strain>
    </source>
</reference>
<evidence type="ECO:0000256" key="2">
    <source>
        <dbReference type="ARBA" id="ARBA00022553"/>
    </source>
</evidence>